<evidence type="ECO:0000313" key="2">
    <source>
        <dbReference type="EMBL" id="EMA39212.1"/>
    </source>
</evidence>
<dbReference type="RefSeq" id="WP_007692189.1">
    <property type="nucleotide sequence ID" value="NZ_AJRK01000369.1"/>
</dbReference>
<dbReference type="PRINTS" id="PR00412">
    <property type="entry name" value="EPOXHYDRLASE"/>
</dbReference>
<dbReference type="InterPro" id="IPR051340">
    <property type="entry name" value="Haloalkane_dehalogenase"/>
</dbReference>
<dbReference type="PATRIC" id="fig|1132509.6.peg.1550"/>
<dbReference type="SUPFAM" id="SSF53474">
    <property type="entry name" value="alpha/beta-Hydrolases"/>
    <property type="match status" value="1"/>
</dbReference>
<dbReference type="EMBL" id="AOMB01000020">
    <property type="protein sequence ID" value="EMA39212.1"/>
    <property type="molecule type" value="Genomic_DNA"/>
</dbReference>
<protein>
    <submittedName>
        <fullName evidence="2">Haloalkane dehalogenase</fullName>
        <ecNumber evidence="2">3.8.1.5</ecNumber>
    </submittedName>
</protein>
<dbReference type="InterPro" id="IPR029058">
    <property type="entry name" value="AB_hydrolase_fold"/>
</dbReference>
<dbReference type="GO" id="GO:0018786">
    <property type="term" value="F:haloalkane dehalogenase activity"/>
    <property type="evidence" value="ECO:0007669"/>
    <property type="project" value="UniProtKB-EC"/>
</dbReference>
<gene>
    <name evidence="2" type="ORF">C447_06838</name>
</gene>
<proteinExistence type="predicted"/>
<accession>M0M069</accession>
<organism evidence="2 3">
    <name type="scientific">Halococcus hamelinensis 100A6</name>
    <dbReference type="NCBI Taxonomy" id="1132509"/>
    <lineage>
        <taxon>Archaea</taxon>
        <taxon>Methanobacteriati</taxon>
        <taxon>Methanobacteriota</taxon>
        <taxon>Stenosarchaea group</taxon>
        <taxon>Halobacteria</taxon>
        <taxon>Halobacteriales</taxon>
        <taxon>Halococcaceae</taxon>
        <taxon>Halococcus</taxon>
    </lineage>
</organism>
<dbReference type="Proteomes" id="UP000011566">
    <property type="component" value="Unassembled WGS sequence"/>
</dbReference>
<reference evidence="2 3" key="1">
    <citation type="journal article" date="2014" name="PLoS Genet.">
        <title>Phylogenetically driven sequencing of extremely halophilic archaea reveals strategies for static and dynamic osmo-response.</title>
        <authorList>
            <person name="Becker E.A."/>
            <person name="Seitzer P.M."/>
            <person name="Tritt A."/>
            <person name="Larsen D."/>
            <person name="Krusor M."/>
            <person name="Yao A.I."/>
            <person name="Wu D."/>
            <person name="Madern D."/>
            <person name="Eisen J.A."/>
            <person name="Darling A.E."/>
            <person name="Facciotti M.T."/>
        </authorList>
    </citation>
    <scope>NUCLEOTIDE SEQUENCE [LARGE SCALE GENOMIC DNA]</scope>
    <source>
        <strain evidence="2 3">100A6</strain>
    </source>
</reference>
<dbReference type="GO" id="GO:0004301">
    <property type="term" value="F:epoxide hydrolase activity"/>
    <property type="evidence" value="ECO:0007669"/>
    <property type="project" value="TreeGrafter"/>
</dbReference>
<dbReference type="PRINTS" id="PR00111">
    <property type="entry name" value="ABHYDROLASE"/>
</dbReference>
<dbReference type="NCBIfam" id="NF002043">
    <property type="entry name" value="PRK00870.1"/>
    <property type="match status" value="1"/>
</dbReference>
<keyword evidence="2" id="KW-0378">Hydrolase</keyword>
<evidence type="ECO:0000259" key="1">
    <source>
        <dbReference type="Pfam" id="PF00561"/>
    </source>
</evidence>
<dbReference type="EC" id="3.8.1.5" evidence="2"/>
<evidence type="ECO:0000313" key="3">
    <source>
        <dbReference type="Proteomes" id="UP000011566"/>
    </source>
</evidence>
<dbReference type="InterPro" id="IPR000073">
    <property type="entry name" value="AB_hydrolase_1"/>
</dbReference>
<feature type="domain" description="AB hydrolase-1" evidence="1">
    <location>
        <begin position="42"/>
        <end position="278"/>
    </location>
</feature>
<dbReference type="Pfam" id="PF00561">
    <property type="entry name" value="Abhydrolase_1"/>
    <property type="match status" value="1"/>
</dbReference>
<sequence length="295" mass="32958">MALVRTPDDRFEDLPDYPYEANFVDVGGPEMAYVDEGSGDETFLCLHGEPTWGYLYRKLVPTLAEAGRVVVPDFVGFGRSEKYDDPAEYSFRMHYDSLVNFVEALDLTDVTLVCQDWGGILGLSVAGHHPERFARLVPMNTGIPSGDQEMPEAWETFRQFVEDADELPVSLFVENATSTDIPEEVLAAYEAPFPEESYKAGARVWPDMVPRKGGGEGTEITRPAAERLSAWEKPAFVLFSDSDPITTPDRDPLRDLIPTASEQPDVWIEGGGHFLQEDAGEEIAERIVDFVERTR</sequence>
<dbReference type="OrthoDB" id="9890at2157"/>
<dbReference type="PANTHER" id="PTHR42977:SF1">
    <property type="entry name" value="BLR6576 PROTEIN"/>
    <property type="match status" value="1"/>
</dbReference>
<dbReference type="InterPro" id="IPR000639">
    <property type="entry name" value="Epox_hydrolase-like"/>
</dbReference>
<dbReference type="Gene3D" id="3.40.50.1820">
    <property type="entry name" value="alpha/beta hydrolase"/>
    <property type="match status" value="1"/>
</dbReference>
<dbReference type="PANTHER" id="PTHR42977">
    <property type="entry name" value="HYDROLASE-RELATED"/>
    <property type="match status" value="1"/>
</dbReference>
<dbReference type="AlphaFoldDB" id="M0M069"/>
<dbReference type="eggNOG" id="arCOG07416">
    <property type="taxonomic scope" value="Archaea"/>
</dbReference>
<keyword evidence="3" id="KW-1185">Reference proteome</keyword>
<comment type="caution">
    <text evidence="2">The sequence shown here is derived from an EMBL/GenBank/DDBJ whole genome shotgun (WGS) entry which is preliminary data.</text>
</comment>
<name>M0M069_9EURY</name>